<feature type="chain" id="PRO_5018969557" evidence="4">
    <location>
        <begin position="24"/>
        <end position="153"/>
    </location>
</feature>
<evidence type="ECO:0000313" key="7">
    <source>
        <dbReference type="Proteomes" id="UP000288805"/>
    </source>
</evidence>
<dbReference type="PANTHER" id="PTHR33021:SF522">
    <property type="entry name" value="PHYTOCYANIN DOMAIN-CONTAINING PROTEIN"/>
    <property type="match status" value="1"/>
</dbReference>
<organism evidence="6 7">
    <name type="scientific">Vitis vinifera</name>
    <name type="common">Grape</name>
    <dbReference type="NCBI Taxonomy" id="29760"/>
    <lineage>
        <taxon>Eukaryota</taxon>
        <taxon>Viridiplantae</taxon>
        <taxon>Streptophyta</taxon>
        <taxon>Embryophyta</taxon>
        <taxon>Tracheophyta</taxon>
        <taxon>Spermatophyta</taxon>
        <taxon>Magnoliopsida</taxon>
        <taxon>eudicotyledons</taxon>
        <taxon>Gunneridae</taxon>
        <taxon>Pentapetalae</taxon>
        <taxon>rosids</taxon>
        <taxon>Vitales</taxon>
        <taxon>Vitaceae</taxon>
        <taxon>Viteae</taxon>
        <taxon>Vitis</taxon>
    </lineage>
</organism>
<feature type="domain" description="Phytocyanin" evidence="5">
    <location>
        <begin position="25"/>
        <end position="129"/>
    </location>
</feature>
<evidence type="ECO:0000259" key="5">
    <source>
        <dbReference type="PROSITE" id="PS51485"/>
    </source>
</evidence>
<dbReference type="SUPFAM" id="SSF49503">
    <property type="entry name" value="Cupredoxins"/>
    <property type="match status" value="1"/>
</dbReference>
<dbReference type="EMBL" id="QGNW01002585">
    <property type="protein sequence ID" value="RVW16719.1"/>
    <property type="molecule type" value="Genomic_DNA"/>
</dbReference>
<dbReference type="AlphaFoldDB" id="A0A438C0F2"/>
<gene>
    <name evidence="6" type="primary">UMEC_5</name>
    <name evidence="6" type="ORF">CK203_076383</name>
</gene>
<dbReference type="KEGG" id="vvi:100245731"/>
<name>A0A438C0F2_VITVI</name>
<evidence type="ECO:0000256" key="4">
    <source>
        <dbReference type="SAM" id="SignalP"/>
    </source>
</evidence>
<dbReference type="InterPro" id="IPR003245">
    <property type="entry name" value="Phytocyanin_dom"/>
</dbReference>
<accession>A0A438C0F2</accession>
<dbReference type="Gramene" id="Vitis11g00578.t01">
    <property type="protein sequence ID" value="Vitis11g00578.t01.CDS"/>
    <property type="gene ID" value="Vitis11g00578"/>
</dbReference>
<dbReference type="CDD" id="cd13920">
    <property type="entry name" value="Stellacyanin"/>
    <property type="match status" value="1"/>
</dbReference>
<feature type="transmembrane region" description="Helical" evidence="3">
    <location>
        <begin position="127"/>
        <end position="150"/>
    </location>
</feature>
<evidence type="ECO:0000313" key="6">
    <source>
        <dbReference type="EMBL" id="RVW16719.1"/>
    </source>
</evidence>
<sequence length="153" mass="16217">MAARVEIIGCLIVVAVLLQGAAAADTHHVGGNISWSIPTEGESAYTTWASGEDFKLGDTIVFNWTGTHTVARVSKDVYDNCTTANVLDNDIQATSPVNYTLNSTEPQYFICTIGRHCSLGQKVTISISSATSLTVGAVTTMLLVMAISFLTSI</sequence>
<keyword evidence="3" id="KW-0472">Membrane</keyword>
<protein>
    <submittedName>
        <fullName evidence="6">Umecyanin</fullName>
    </submittedName>
</protein>
<dbReference type="GO" id="GO:0009055">
    <property type="term" value="F:electron transfer activity"/>
    <property type="evidence" value="ECO:0007669"/>
    <property type="project" value="InterPro"/>
</dbReference>
<dbReference type="OrthoDB" id="2015260at2759"/>
<dbReference type="OMA" id="CATAETH"/>
<dbReference type="InterPro" id="IPR039391">
    <property type="entry name" value="Phytocyanin-like"/>
</dbReference>
<keyword evidence="3" id="KW-0812">Transmembrane</keyword>
<comment type="caution">
    <text evidence="6">The sequence shown here is derived from an EMBL/GenBank/DDBJ whole genome shotgun (WGS) entry which is preliminary data.</text>
</comment>
<proteinExistence type="predicted"/>
<feature type="signal peptide" evidence="4">
    <location>
        <begin position="1"/>
        <end position="23"/>
    </location>
</feature>
<keyword evidence="4" id="KW-0732">Signal</keyword>
<keyword evidence="3" id="KW-1133">Transmembrane helix</keyword>
<evidence type="ECO:0000256" key="3">
    <source>
        <dbReference type="SAM" id="Phobius"/>
    </source>
</evidence>
<keyword evidence="1" id="KW-1015">Disulfide bond</keyword>
<dbReference type="PANTHER" id="PTHR33021">
    <property type="entry name" value="BLUE COPPER PROTEIN"/>
    <property type="match status" value="1"/>
</dbReference>
<dbReference type="InterPro" id="IPR008972">
    <property type="entry name" value="Cupredoxin"/>
</dbReference>
<dbReference type="PROSITE" id="PS51485">
    <property type="entry name" value="PHYTOCYANIN"/>
    <property type="match status" value="1"/>
</dbReference>
<evidence type="ECO:0000256" key="1">
    <source>
        <dbReference type="ARBA" id="ARBA00023157"/>
    </source>
</evidence>
<reference evidence="6 7" key="1">
    <citation type="journal article" date="2018" name="PLoS Genet.">
        <title>Population sequencing reveals clonal diversity and ancestral inbreeding in the grapevine cultivar Chardonnay.</title>
        <authorList>
            <person name="Roach M.J."/>
            <person name="Johnson D.L."/>
            <person name="Bohlmann J."/>
            <person name="van Vuuren H.J."/>
            <person name="Jones S.J."/>
            <person name="Pretorius I.S."/>
            <person name="Schmidt S.A."/>
            <person name="Borneman A.R."/>
        </authorList>
    </citation>
    <scope>NUCLEOTIDE SEQUENCE [LARGE SCALE GENOMIC DNA]</scope>
    <source>
        <strain evidence="7">cv. Chardonnay</strain>
        <tissue evidence="6">Leaf</tissue>
    </source>
</reference>
<keyword evidence="2" id="KW-0325">Glycoprotein</keyword>
<dbReference type="Proteomes" id="UP000288805">
    <property type="component" value="Unassembled WGS sequence"/>
</dbReference>
<dbReference type="Pfam" id="PF02298">
    <property type="entry name" value="Cu_bind_like"/>
    <property type="match status" value="1"/>
</dbReference>
<dbReference type="FunFam" id="2.60.40.420:FF:000034">
    <property type="entry name" value="Cupredoxin superfamily protein"/>
    <property type="match status" value="1"/>
</dbReference>
<dbReference type="SMR" id="A0A438C0F2"/>
<dbReference type="Gene3D" id="2.60.40.420">
    <property type="entry name" value="Cupredoxins - blue copper proteins"/>
    <property type="match status" value="1"/>
</dbReference>
<evidence type="ECO:0000256" key="2">
    <source>
        <dbReference type="ARBA" id="ARBA00023180"/>
    </source>
</evidence>